<dbReference type="GO" id="GO:0048487">
    <property type="term" value="F:beta-tubulin binding"/>
    <property type="evidence" value="ECO:0007669"/>
    <property type="project" value="InterPro"/>
</dbReference>
<dbReference type="PANTHER" id="PTHR31432">
    <property type="entry name" value="INTRAFLAGELLAR TRANSPORT PROTEIN 74 HOMOLOG"/>
    <property type="match status" value="1"/>
</dbReference>
<organism evidence="2 3">
    <name type="scientific">Polarella glacialis</name>
    <name type="common">Dinoflagellate</name>
    <dbReference type="NCBI Taxonomy" id="89957"/>
    <lineage>
        <taxon>Eukaryota</taxon>
        <taxon>Sar</taxon>
        <taxon>Alveolata</taxon>
        <taxon>Dinophyceae</taxon>
        <taxon>Suessiales</taxon>
        <taxon>Suessiaceae</taxon>
        <taxon>Polarella</taxon>
    </lineage>
</organism>
<dbReference type="InterPro" id="IPR029602">
    <property type="entry name" value="IFT74"/>
</dbReference>
<feature type="coiled-coil region" evidence="1">
    <location>
        <begin position="5"/>
        <end position="125"/>
    </location>
</feature>
<dbReference type="OrthoDB" id="444379at2759"/>
<reference evidence="2" key="1">
    <citation type="submission" date="2021-02" db="EMBL/GenBank/DDBJ databases">
        <authorList>
            <person name="Dougan E. K."/>
            <person name="Rhodes N."/>
            <person name="Thang M."/>
            <person name="Chan C."/>
        </authorList>
    </citation>
    <scope>NUCLEOTIDE SEQUENCE</scope>
</reference>
<evidence type="ECO:0000313" key="3">
    <source>
        <dbReference type="Proteomes" id="UP000654075"/>
    </source>
</evidence>
<dbReference type="AlphaFoldDB" id="A0A813DA22"/>
<sequence length="186" mass="21458">MTAFIEGFADSKAEEEKKLKEKQQNIERLLVNISKTVDLPTNVTPESHLRDMEDELDFKSKQLQNSETTQNRLEGELAKREGELEKIESLDAKISMELAQVDEKMRQYEQEIVDKYDLIDAMKARSWSNSRPIHGAESLQKLELSKKVLEDVYQVVIQEVEDYFPTALPSSADFEALGSYGRKWAR</sequence>
<comment type="caution">
    <text evidence="2">The sequence shown here is derived from an EMBL/GenBank/DDBJ whole genome shotgun (WGS) entry which is preliminary data.</text>
</comment>
<dbReference type="GO" id="GO:0035735">
    <property type="term" value="P:intraciliary transport involved in cilium assembly"/>
    <property type="evidence" value="ECO:0007669"/>
    <property type="project" value="TreeGrafter"/>
</dbReference>
<name>A0A813DA22_POLGL</name>
<proteinExistence type="predicted"/>
<gene>
    <name evidence="2" type="ORF">PGLA1383_LOCUS3317</name>
</gene>
<dbReference type="PANTHER" id="PTHR31432:SF0">
    <property type="entry name" value="INTRAFLAGELLAR TRANSPORT PROTEIN 74 HOMOLOG"/>
    <property type="match status" value="1"/>
</dbReference>
<evidence type="ECO:0000313" key="2">
    <source>
        <dbReference type="EMBL" id="CAE8584384.1"/>
    </source>
</evidence>
<dbReference type="EMBL" id="CAJNNV010001141">
    <property type="protein sequence ID" value="CAE8584384.1"/>
    <property type="molecule type" value="Genomic_DNA"/>
</dbReference>
<keyword evidence="1" id="KW-0175">Coiled coil</keyword>
<dbReference type="GO" id="GO:0005929">
    <property type="term" value="C:cilium"/>
    <property type="evidence" value="ECO:0007669"/>
    <property type="project" value="TreeGrafter"/>
</dbReference>
<keyword evidence="3" id="KW-1185">Reference proteome</keyword>
<accession>A0A813DA22</accession>
<protein>
    <submittedName>
        <fullName evidence="2">Uncharacterized protein</fullName>
    </submittedName>
</protein>
<dbReference type="GO" id="GO:0030992">
    <property type="term" value="C:intraciliary transport particle B"/>
    <property type="evidence" value="ECO:0007669"/>
    <property type="project" value="InterPro"/>
</dbReference>
<dbReference type="Proteomes" id="UP000654075">
    <property type="component" value="Unassembled WGS sequence"/>
</dbReference>
<evidence type="ECO:0000256" key="1">
    <source>
        <dbReference type="SAM" id="Coils"/>
    </source>
</evidence>